<feature type="compositionally biased region" description="Low complexity" evidence="1">
    <location>
        <begin position="320"/>
        <end position="329"/>
    </location>
</feature>
<keyword evidence="2" id="KW-0812">Transmembrane</keyword>
<dbReference type="Proteomes" id="UP001465976">
    <property type="component" value="Unassembled WGS sequence"/>
</dbReference>
<accession>A0ABR3EYX9</accession>
<feature type="region of interest" description="Disordered" evidence="1">
    <location>
        <begin position="319"/>
        <end position="355"/>
    </location>
</feature>
<reference evidence="3 4" key="1">
    <citation type="submission" date="2024-02" db="EMBL/GenBank/DDBJ databases">
        <title>A draft genome for the cacao thread blight pathogen Marasmius crinis-equi.</title>
        <authorList>
            <person name="Cohen S.P."/>
            <person name="Baruah I.K."/>
            <person name="Amoako-Attah I."/>
            <person name="Bukari Y."/>
            <person name="Meinhardt L.W."/>
            <person name="Bailey B.A."/>
        </authorList>
    </citation>
    <scope>NUCLEOTIDE SEQUENCE [LARGE SCALE GENOMIC DNA]</scope>
    <source>
        <strain evidence="3 4">GH-76</strain>
    </source>
</reference>
<protein>
    <submittedName>
        <fullName evidence="3">Uncharacterized protein</fullName>
    </submittedName>
</protein>
<name>A0ABR3EYX9_9AGAR</name>
<dbReference type="CDD" id="cd12087">
    <property type="entry name" value="TM_EGFR-like"/>
    <property type="match status" value="1"/>
</dbReference>
<evidence type="ECO:0000313" key="4">
    <source>
        <dbReference type="Proteomes" id="UP001465976"/>
    </source>
</evidence>
<dbReference type="EMBL" id="JBAHYK010001441">
    <property type="protein sequence ID" value="KAL0568004.1"/>
    <property type="molecule type" value="Genomic_DNA"/>
</dbReference>
<comment type="caution">
    <text evidence="3">The sequence shown here is derived from an EMBL/GenBank/DDBJ whole genome shotgun (WGS) entry which is preliminary data.</text>
</comment>
<organism evidence="3 4">
    <name type="scientific">Marasmius crinis-equi</name>
    <dbReference type="NCBI Taxonomy" id="585013"/>
    <lineage>
        <taxon>Eukaryota</taxon>
        <taxon>Fungi</taxon>
        <taxon>Dikarya</taxon>
        <taxon>Basidiomycota</taxon>
        <taxon>Agaricomycotina</taxon>
        <taxon>Agaricomycetes</taxon>
        <taxon>Agaricomycetidae</taxon>
        <taxon>Agaricales</taxon>
        <taxon>Marasmiineae</taxon>
        <taxon>Marasmiaceae</taxon>
        <taxon>Marasmius</taxon>
    </lineage>
</organism>
<feature type="region of interest" description="Disordered" evidence="1">
    <location>
        <begin position="182"/>
        <end position="209"/>
    </location>
</feature>
<keyword evidence="2" id="KW-1133">Transmembrane helix</keyword>
<feature type="compositionally biased region" description="Low complexity" evidence="1">
    <location>
        <begin position="182"/>
        <end position="203"/>
    </location>
</feature>
<evidence type="ECO:0000256" key="2">
    <source>
        <dbReference type="SAM" id="Phobius"/>
    </source>
</evidence>
<keyword evidence="2" id="KW-0472">Membrane</keyword>
<feature type="region of interest" description="Disordered" evidence="1">
    <location>
        <begin position="286"/>
        <end position="306"/>
    </location>
</feature>
<evidence type="ECO:0000313" key="3">
    <source>
        <dbReference type="EMBL" id="KAL0568004.1"/>
    </source>
</evidence>
<feature type="transmembrane region" description="Helical" evidence="2">
    <location>
        <begin position="222"/>
        <end position="242"/>
    </location>
</feature>
<feature type="compositionally biased region" description="Pro residues" evidence="1">
    <location>
        <begin position="286"/>
        <end position="299"/>
    </location>
</feature>
<sequence>MMINTSAEDGIWGLEIVESGLRLFLSPIQQAGMYLLQSIVFLALFINSCDSFNVTIPSNLTAGQPTVFYWNATPSDFDPPNSGVGVGVLVISALYNPQCPKSDFVNSFGSEFFKSVDGRAVVIKPMNMSQQSGMLTLQFKKSGPHIFCAYGKFPQFNPQSRYQNAFGQVVFLNESSQFDVANGTSTSPSATSSTSNSASESTNWNGHGRNNHYDDHSAITKIVGGVVGGIAAICLGAAIFFYRRFRYQRKVNQFHKEHVLLNQQPPPSMSSTLGYPAYNTRITSPPPGTVESPTSPPTIGPLGSHIPLGFNETMQESYHFPSVGSSPSSFPVPLPNDPVLKAQRTPGAVTNPPVG</sequence>
<keyword evidence="4" id="KW-1185">Reference proteome</keyword>
<gene>
    <name evidence="3" type="ORF">V5O48_013988</name>
</gene>
<proteinExistence type="predicted"/>
<evidence type="ECO:0000256" key="1">
    <source>
        <dbReference type="SAM" id="MobiDB-lite"/>
    </source>
</evidence>